<dbReference type="SMART" id="SM00032">
    <property type="entry name" value="CCP"/>
    <property type="match status" value="2"/>
</dbReference>
<accession>A0A183CCF9</accession>
<dbReference type="CDD" id="cd00033">
    <property type="entry name" value="CCP"/>
    <property type="match status" value="1"/>
</dbReference>
<evidence type="ECO:0000313" key="4">
    <source>
        <dbReference type="WBParaSite" id="GPLIN_001056000"/>
    </source>
</evidence>
<dbReference type="Gene3D" id="2.10.70.10">
    <property type="entry name" value="Complement Module, domain 1"/>
    <property type="match status" value="1"/>
</dbReference>
<protein>
    <submittedName>
        <fullName evidence="4">Sushi domain-containing protein</fullName>
    </submittedName>
</protein>
<reference evidence="4" key="2">
    <citation type="submission" date="2016-06" db="UniProtKB">
        <authorList>
            <consortium name="WormBaseParasite"/>
        </authorList>
    </citation>
    <scope>IDENTIFICATION</scope>
</reference>
<keyword evidence="3" id="KW-1185">Reference proteome</keyword>
<dbReference type="Pfam" id="PF00084">
    <property type="entry name" value="Sushi"/>
    <property type="match status" value="1"/>
</dbReference>
<dbReference type="InterPro" id="IPR000436">
    <property type="entry name" value="Sushi_SCR_CCP_dom"/>
</dbReference>
<evidence type="ECO:0000256" key="1">
    <source>
        <dbReference type="ARBA" id="ARBA00023157"/>
    </source>
</evidence>
<feature type="domain" description="Sushi" evidence="2">
    <location>
        <begin position="37"/>
        <end position="106"/>
    </location>
</feature>
<keyword evidence="1" id="KW-1015">Disulfide bond</keyword>
<organism evidence="3 4">
    <name type="scientific">Globodera pallida</name>
    <name type="common">Potato cyst nematode worm</name>
    <name type="synonym">Heterodera pallida</name>
    <dbReference type="NCBI Taxonomy" id="36090"/>
    <lineage>
        <taxon>Eukaryota</taxon>
        <taxon>Metazoa</taxon>
        <taxon>Ecdysozoa</taxon>
        <taxon>Nematoda</taxon>
        <taxon>Chromadorea</taxon>
        <taxon>Rhabditida</taxon>
        <taxon>Tylenchina</taxon>
        <taxon>Tylenchomorpha</taxon>
        <taxon>Tylenchoidea</taxon>
        <taxon>Heteroderidae</taxon>
        <taxon>Heteroderinae</taxon>
        <taxon>Globodera</taxon>
    </lineage>
</organism>
<name>A0A183CCF9_GLOPA</name>
<feature type="domain" description="Sushi" evidence="2">
    <location>
        <begin position="235"/>
        <end position="296"/>
    </location>
</feature>
<dbReference type="SUPFAM" id="SSF57535">
    <property type="entry name" value="Complement control module/SCR domain"/>
    <property type="match status" value="1"/>
</dbReference>
<reference evidence="3" key="1">
    <citation type="submission" date="2014-05" db="EMBL/GenBank/DDBJ databases">
        <title>The genome and life-stage specific transcriptomes of Globodera pallida elucidate key aspects of plant parasitism by a cyst nematode.</title>
        <authorList>
            <person name="Cotton J.A."/>
            <person name="Lilley C.J."/>
            <person name="Jones L.M."/>
            <person name="Kikuchi T."/>
            <person name="Reid A.J."/>
            <person name="Thorpe P."/>
            <person name="Tsai I.J."/>
            <person name="Beasley H."/>
            <person name="Blok V."/>
            <person name="Cock P.J.A."/>
            <person name="Van den Akker S.E."/>
            <person name="Holroyd N."/>
            <person name="Hunt M."/>
            <person name="Mantelin S."/>
            <person name="Naghra H."/>
            <person name="Pain A."/>
            <person name="Palomares-Rius J.E."/>
            <person name="Zarowiecki M."/>
            <person name="Berriman M."/>
            <person name="Jones J.T."/>
            <person name="Urwin P.E."/>
        </authorList>
    </citation>
    <scope>NUCLEOTIDE SEQUENCE [LARGE SCALE GENOMIC DNA]</scope>
    <source>
        <strain evidence="3">Lindley</strain>
    </source>
</reference>
<evidence type="ECO:0000259" key="2">
    <source>
        <dbReference type="SMART" id="SM00032"/>
    </source>
</evidence>
<proteinExistence type="predicted"/>
<dbReference type="WBParaSite" id="GPLIN_001056000">
    <property type="protein sequence ID" value="GPLIN_001056000"/>
    <property type="gene ID" value="GPLIN_001056000"/>
</dbReference>
<sequence>MAFLLVSMSNFGTSKMTHQNGTVQKHFVFKRQQNNFCLLGMVPPLGASVQYSQGGGVVGNAPGGSVGPFPSGTIASMLCVQGGISLGPSTAVCLNGIWQPPVFSGCSLSSAGGVFPASAGGIFPASAGGIFPASAGGLFPASAGGLFPASAGLSSGLCGLSSVGQCLSGVLPLSLGLGNVIYTNGENQFSGRILPALSQHYNAPRDNFRPSVLGSCSQSNAFSSFGTGLQQQQSCLIGPSAPLNGNIQYSSGSLVGSYPVGTMATLFCNPGFVPSGQTTATCQIGGQFLPSILGPCVMTGKRRR</sequence>
<dbReference type="Proteomes" id="UP000050741">
    <property type="component" value="Unassembled WGS sequence"/>
</dbReference>
<dbReference type="AlphaFoldDB" id="A0A183CCF9"/>
<evidence type="ECO:0000313" key="3">
    <source>
        <dbReference type="Proteomes" id="UP000050741"/>
    </source>
</evidence>
<dbReference type="InterPro" id="IPR035976">
    <property type="entry name" value="Sushi/SCR/CCP_sf"/>
</dbReference>